<evidence type="ECO:0000256" key="7">
    <source>
        <dbReference type="PIRSR" id="PIRSR001123-1"/>
    </source>
</evidence>
<protein>
    <submittedName>
        <fullName evidence="9">M42 family peptidase</fullName>
    </submittedName>
</protein>
<dbReference type="Proteomes" id="UP000265496">
    <property type="component" value="Unassembled WGS sequence"/>
</dbReference>
<organism evidence="9 10">
    <name type="scientific">Candidatus Karelsulcia muelleri</name>
    <dbReference type="NCBI Taxonomy" id="336810"/>
    <lineage>
        <taxon>Bacteria</taxon>
        <taxon>Pseudomonadati</taxon>
        <taxon>Bacteroidota</taxon>
        <taxon>Flavobacteriia</taxon>
        <taxon>Flavobacteriales</taxon>
        <taxon>Candidatus Karelsulcia</taxon>
    </lineage>
</organism>
<comment type="similarity">
    <text evidence="1 6">Belongs to the peptidase M42 family.</text>
</comment>
<sequence>MYKISKKSEYFLYKYLNAYSPTGNEVDAQKIWMKYIEQYSDSIETDNYGTVVGVINKKNTFKIVIEAHVDEMTWYVNYITDDGIIYVARNGRTDHQIAHSKRVNIHTKNGIIDGLFVGPAIHTRKITPTFIDIGASNKKEVENLGVNVGCMVTYPDDFFIMNNKYFVGRALDNKIGGFIIAEVMRLIKEKKVVLPYGLYVINSVQEEGAISNNINPNIAIITDVCHDTSTPMIEKKINGDVKCGLGPVINYSPSIHNNLREQIIFIANKNNLSFQRLVSPIWTDAYYNNGVISALISIPIRYMNTTVEMANKKDIENCIHLMFEILKNIDINENFKYL</sequence>
<dbReference type="GO" id="GO:0004177">
    <property type="term" value="F:aminopeptidase activity"/>
    <property type="evidence" value="ECO:0007669"/>
    <property type="project" value="UniProtKB-UniRule"/>
</dbReference>
<evidence type="ECO:0000313" key="9">
    <source>
        <dbReference type="EMBL" id="RIU86142.1"/>
    </source>
</evidence>
<dbReference type="InterPro" id="IPR008007">
    <property type="entry name" value="Peptidase_M42"/>
</dbReference>
<feature type="binding site" evidence="8">
    <location>
        <position position="172"/>
    </location>
    <ligand>
        <name>Zn(2+)</name>
        <dbReference type="ChEBI" id="CHEBI:29105"/>
        <label>2</label>
    </ligand>
</feature>
<comment type="cofactor">
    <cofactor evidence="8">
        <name>a divalent metal cation</name>
        <dbReference type="ChEBI" id="CHEBI:60240"/>
    </cofactor>
    <text evidence="8">Binds 2 divalent metal cations per subunit.</text>
</comment>
<keyword evidence="2" id="KW-0031">Aminopeptidase</keyword>
<dbReference type="PIRSF" id="PIRSF001123">
    <property type="entry name" value="PepA_GA"/>
    <property type="match status" value="1"/>
</dbReference>
<dbReference type="Gene3D" id="3.40.630.10">
    <property type="entry name" value="Zn peptidases"/>
    <property type="match status" value="1"/>
</dbReference>
<comment type="caution">
    <text evidence="9">The sequence shown here is derived from an EMBL/GenBank/DDBJ whole genome shotgun (WGS) entry which is preliminary data.</text>
</comment>
<dbReference type="PANTHER" id="PTHR32481">
    <property type="entry name" value="AMINOPEPTIDASE"/>
    <property type="match status" value="1"/>
</dbReference>
<dbReference type="EMBL" id="QWZP01000003">
    <property type="protein sequence ID" value="RIU86142.1"/>
    <property type="molecule type" value="Genomic_DNA"/>
</dbReference>
<dbReference type="GO" id="GO:0046872">
    <property type="term" value="F:metal ion binding"/>
    <property type="evidence" value="ECO:0007669"/>
    <property type="project" value="UniProtKB-UniRule"/>
</dbReference>
<reference evidence="9 10" key="2">
    <citation type="submission" date="2018-10" db="EMBL/GenBank/DDBJ databases">
        <title>Draft genome sequence of Candidatus Sulcia muelleri from Kolla paulula, a vector of Xylella fastidiosa causing Pierces disease of grapevine in Taiwan.</title>
        <authorList>
            <person name="Shih H.-T."/>
        </authorList>
    </citation>
    <scope>NUCLEOTIDE SEQUENCE [LARGE SCALE GENOMIC DNA]</scope>
    <source>
        <strain evidence="9 10">KPTW1</strain>
    </source>
</reference>
<gene>
    <name evidence="9" type="ORF">D2A33_00510</name>
</gene>
<dbReference type="AlphaFoldDB" id="A0A3A1MK92"/>
<dbReference type="Gene3D" id="2.40.30.40">
    <property type="entry name" value="Peptidase M42, domain 2"/>
    <property type="match status" value="1"/>
</dbReference>
<dbReference type="SUPFAM" id="SSF53187">
    <property type="entry name" value="Zn-dependent exopeptidases"/>
    <property type="match status" value="1"/>
</dbReference>
<evidence type="ECO:0000313" key="10">
    <source>
        <dbReference type="Proteomes" id="UP000265496"/>
    </source>
</evidence>
<feature type="binding site" evidence="8">
    <location>
        <position position="207"/>
    </location>
    <ligand>
        <name>Zn(2+)</name>
        <dbReference type="ChEBI" id="CHEBI:29105"/>
        <label>2</label>
    </ligand>
</feature>
<proteinExistence type="inferred from homology"/>
<keyword evidence="5" id="KW-0378">Hydrolase</keyword>
<keyword evidence="4 8" id="KW-0479">Metal-binding</keyword>
<name>A0A3A1MK92_9FLAO</name>
<dbReference type="PANTHER" id="PTHR32481:SF0">
    <property type="entry name" value="AMINOPEPTIDASE YPDE-RELATED"/>
    <property type="match status" value="1"/>
</dbReference>
<keyword evidence="3" id="KW-0645">Protease</keyword>
<evidence type="ECO:0000256" key="8">
    <source>
        <dbReference type="PIRSR" id="PIRSR001123-2"/>
    </source>
</evidence>
<evidence type="ECO:0000256" key="2">
    <source>
        <dbReference type="ARBA" id="ARBA00022438"/>
    </source>
</evidence>
<feature type="binding site" evidence="8">
    <location>
        <position position="68"/>
    </location>
    <ligand>
        <name>Zn(2+)</name>
        <dbReference type="ChEBI" id="CHEBI:29105"/>
        <label>1</label>
    </ligand>
</feature>
<reference evidence="10" key="1">
    <citation type="submission" date="2018-08" db="EMBL/GenBank/DDBJ databases">
        <authorList>
            <person name="Dai Z."/>
        </authorList>
    </citation>
    <scope>NUCLEOTIDE SEQUENCE [LARGE SCALE GENOMIC DNA]</scope>
    <source>
        <strain evidence="10">KPTW1</strain>
    </source>
</reference>
<dbReference type="RefSeq" id="WP_158366054.1">
    <property type="nucleotide sequence ID" value="NZ_QWZP01000003.1"/>
</dbReference>
<evidence type="ECO:0000256" key="5">
    <source>
        <dbReference type="ARBA" id="ARBA00022801"/>
    </source>
</evidence>
<accession>A0A3A1MK92</accession>
<feature type="active site" description="Proton acceptor" evidence="7">
    <location>
        <position position="206"/>
    </location>
</feature>
<evidence type="ECO:0000256" key="4">
    <source>
        <dbReference type="ARBA" id="ARBA00022723"/>
    </source>
</evidence>
<dbReference type="InterPro" id="IPR023367">
    <property type="entry name" value="Peptidase_M42_dom2"/>
</dbReference>
<feature type="binding site" evidence="8">
    <location>
        <position position="172"/>
    </location>
    <ligand>
        <name>Zn(2+)</name>
        <dbReference type="ChEBI" id="CHEBI:29105"/>
        <label>1</label>
    </ligand>
</feature>
<evidence type="ECO:0000256" key="3">
    <source>
        <dbReference type="ARBA" id="ARBA00022670"/>
    </source>
</evidence>
<feature type="binding site" evidence="8">
    <location>
        <position position="223"/>
    </location>
    <ligand>
        <name>Zn(2+)</name>
        <dbReference type="ChEBI" id="CHEBI:29105"/>
        <label>1</label>
    </ligand>
</feature>
<evidence type="ECO:0000256" key="1">
    <source>
        <dbReference type="ARBA" id="ARBA00006272"/>
    </source>
</evidence>
<evidence type="ECO:0000256" key="6">
    <source>
        <dbReference type="PIRNR" id="PIRNR001123"/>
    </source>
</evidence>
<dbReference type="SUPFAM" id="SSF101821">
    <property type="entry name" value="Aminopeptidase/glucanase lid domain"/>
    <property type="match status" value="1"/>
</dbReference>
<dbReference type="GO" id="GO:0006508">
    <property type="term" value="P:proteolysis"/>
    <property type="evidence" value="ECO:0007669"/>
    <property type="project" value="UniProtKB-KW"/>
</dbReference>
<dbReference type="InterPro" id="IPR051464">
    <property type="entry name" value="Peptidase_M42_aminopept"/>
</dbReference>
<dbReference type="Pfam" id="PF05343">
    <property type="entry name" value="Peptidase_M42"/>
    <property type="match status" value="1"/>
</dbReference>